<accession>A0A1M3KW44</accession>
<gene>
    <name evidence="1" type="ORF">BGO89_08905</name>
</gene>
<evidence type="ECO:0000313" key="1">
    <source>
        <dbReference type="EMBL" id="OJX56656.1"/>
    </source>
</evidence>
<protein>
    <recommendedName>
        <fullName evidence="3">DUF1800 domain-containing protein</fullName>
    </recommendedName>
</protein>
<dbReference type="Pfam" id="PF08811">
    <property type="entry name" value="DUF1800"/>
    <property type="match status" value="1"/>
</dbReference>
<evidence type="ECO:0000313" key="2">
    <source>
        <dbReference type="Proteomes" id="UP000184233"/>
    </source>
</evidence>
<dbReference type="InterPro" id="IPR014917">
    <property type="entry name" value="DUF1800"/>
</dbReference>
<evidence type="ECO:0008006" key="3">
    <source>
        <dbReference type="Google" id="ProtNLM"/>
    </source>
</evidence>
<reference evidence="1 2" key="1">
    <citation type="submission" date="2016-09" db="EMBL/GenBank/DDBJ databases">
        <title>Genome-resolved meta-omics ties microbial dynamics to process performance in biotechnology for thiocyanate degradation.</title>
        <authorList>
            <person name="Kantor R.S."/>
            <person name="Huddy R.J."/>
            <person name="Iyer R."/>
            <person name="Thomas B.C."/>
            <person name="Brown C.T."/>
            <person name="Anantharaman K."/>
            <person name="Tringe S."/>
            <person name="Hettich R.L."/>
            <person name="Harrison S.T."/>
            <person name="Banfield J.F."/>
        </authorList>
    </citation>
    <scope>NUCLEOTIDE SEQUENCE [LARGE SCALE GENOMIC DNA]</scope>
    <source>
        <strain evidence="1">59-99</strain>
    </source>
</reference>
<proteinExistence type="predicted"/>
<dbReference type="Proteomes" id="UP000184233">
    <property type="component" value="Unassembled WGS sequence"/>
</dbReference>
<dbReference type="EMBL" id="MKVH01000024">
    <property type="protein sequence ID" value="OJX56656.1"/>
    <property type="molecule type" value="Genomic_DNA"/>
</dbReference>
<dbReference type="STRING" id="1895771.BGO89_08905"/>
<name>A0A1M3KW44_9BACT</name>
<organism evidence="1 2">
    <name type="scientific">Candidatus Kapaibacterium thiocyanatum</name>
    <dbReference type="NCBI Taxonomy" id="1895771"/>
    <lineage>
        <taxon>Bacteria</taxon>
        <taxon>Pseudomonadati</taxon>
        <taxon>Candidatus Kapaibacteriota</taxon>
        <taxon>Candidatus Kapaibacteriia</taxon>
        <taxon>Candidatus Kapaibacteriales</taxon>
        <taxon>Candidatus Kapaibacteriaceae</taxon>
        <taxon>Candidatus Kapaibacterium</taxon>
    </lineage>
</organism>
<sequence>MADLAERTSPLTFDDALHLVRRTTFHPTFKLVGSMTGKTPAQAVDILLDMGAAPTPPDWAAVAPDPGTPFVDVARRWPEVQTWWMRHVLTTPSLRERLTLFWHNVTTSDYVTVYYGQYIVRQHELLRTYAYGPFATLCENIVGDPAMLIYLNGNQSVKGNPNENFAREFFELFTLGVGNYTEHDIVEAARAFTGWRISGMNGVYNAQLADTGAKTILGETGSWGYRDVVRITLMKPACARFIAGKLYRTYVQSTPDATVVEVMAQALLDTHYDIRAVLRSVLVSDHFYDASIRGALIKSPADLVIGLASLLDATKLDPAYAVASMTRLAQEPFYPPTVEGWKGHHAWITSSTFPQRQRFGENLVAGRKTDGLPLADDTGQVLAVDVVAFAKQFPDHGDATKLVANIVGLLLPVPATPQQLDVLLDIMLAGAPVYEWDIDAPGSVVRLRSLLQAIVRMPEFQLM</sequence>
<dbReference type="AlphaFoldDB" id="A0A1M3KW44"/>
<comment type="caution">
    <text evidence="1">The sequence shown here is derived from an EMBL/GenBank/DDBJ whole genome shotgun (WGS) entry which is preliminary data.</text>
</comment>